<dbReference type="PANTHER" id="PTHR35093:SF8">
    <property type="entry name" value="OUTER MEMBRANE PROTEIN NMB0088-RELATED"/>
    <property type="match status" value="1"/>
</dbReference>
<evidence type="ECO:0000256" key="2">
    <source>
        <dbReference type="ARBA" id="ARBA00008163"/>
    </source>
</evidence>
<evidence type="ECO:0000256" key="1">
    <source>
        <dbReference type="ARBA" id="ARBA00004571"/>
    </source>
</evidence>
<comment type="subcellular location">
    <subcellularLocation>
        <location evidence="1">Cell outer membrane</location>
        <topology evidence="1">Multi-pass membrane protein</topology>
    </subcellularLocation>
</comment>
<evidence type="ECO:0000256" key="6">
    <source>
        <dbReference type="ARBA" id="ARBA00023136"/>
    </source>
</evidence>
<dbReference type="GO" id="GO:0009279">
    <property type="term" value="C:cell outer membrane"/>
    <property type="evidence" value="ECO:0007669"/>
    <property type="project" value="UniProtKB-SubCell"/>
</dbReference>
<evidence type="ECO:0000313" key="9">
    <source>
        <dbReference type="EMBL" id="BCM24381.1"/>
    </source>
</evidence>
<dbReference type="Proteomes" id="UP000826722">
    <property type="component" value="Chromosome"/>
</dbReference>
<dbReference type="Gene3D" id="2.40.160.60">
    <property type="entry name" value="Outer membrane protein transport protein (OMPP1/FadL/TodX)"/>
    <property type="match status" value="1"/>
</dbReference>
<keyword evidence="5 8" id="KW-0732">Signal</keyword>
<feature type="chain" id="PRO_5034992825" evidence="8">
    <location>
        <begin position="22"/>
        <end position="415"/>
    </location>
</feature>
<dbReference type="EMBL" id="AP024110">
    <property type="protein sequence ID" value="BCM24381.1"/>
    <property type="molecule type" value="Genomic_DNA"/>
</dbReference>
<keyword evidence="4" id="KW-0812">Transmembrane</keyword>
<dbReference type="PANTHER" id="PTHR35093">
    <property type="entry name" value="OUTER MEMBRANE PROTEIN NMB0088-RELATED"/>
    <property type="match status" value="1"/>
</dbReference>
<evidence type="ECO:0000256" key="4">
    <source>
        <dbReference type="ARBA" id="ARBA00022692"/>
    </source>
</evidence>
<dbReference type="KEGG" id="mpau:ZMTM_06400"/>
<dbReference type="Pfam" id="PF03349">
    <property type="entry name" value="Toluene_X"/>
    <property type="match status" value="1"/>
</dbReference>
<dbReference type="GO" id="GO:0015483">
    <property type="term" value="F:long-chain fatty acid transporting porin activity"/>
    <property type="evidence" value="ECO:0007669"/>
    <property type="project" value="TreeGrafter"/>
</dbReference>
<gene>
    <name evidence="9" type="ORF">ZMTM_06400</name>
</gene>
<name>A0A8D5G6Y1_9PROT</name>
<keyword evidence="3" id="KW-1134">Transmembrane beta strand</keyword>
<evidence type="ECO:0000313" key="10">
    <source>
        <dbReference type="Proteomes" id="UP000826722"/>
    </source>
</evidence>
<dbReference type="RefSeq" id="WP_221764924.1">
    <property type="nucleotide sequence ID" value="NZ_AP024110.1"/>
</dbReference>
<evidence type="ECO:0000256" key="7">
    <source>
        <dbReference type="ARBA" id="ARBA00023237"/>
    </source>
</evidence>
<reference evidence="9" key="1">
    <citation type="journal article" date="2021" name="Arch. Microbiol.">
        <title>Methyloradius palustris gen. nov., sp. nov., a methanol-oxidizing bacterium isolated from snow.</title>
        <authorList>
            <person name="Miyadera T."/>
            <person name="Kojima H."/>
            <person name="Fukui M."/>
        </authorList>
    </citation>
    <scope>NUCLEOTIDE SEQUENCE</scope>
    <source>
        <strain evidence="9">Zm11</strain>
    </source>
</reference>
<comment type="similarity">
    <text evidence="2">Belongs to the OmpP1/FadL family.</text>
</comment>
<accession>A0A8D5G6Y1</accession>
<dbReference type="AlphaFoldDB" id="A0A8D5G6Y1"/>
<dbReference type="InterPro" id="IPR005017">
    <property type="entry name" value="OMPP1/FadL/TodX"/>
</dbReference>
<dbReference type="SUPFAM" id="SSF56935">
    <property type="entry name" value="Porins"/>
    <property type="match status" value="1"/>
</dbReference>
<keyword evidence="6" id="KW-0472">Membrane</keyword>
<evidence type="ECO:0000256" key="3">
    <source>
        <dbReference type="ARBA" id="ARBA00022452"/>
    </source>
</evidence>
<evidence type="ECO:0000256" key="8">
    <source>
        <dbReference type="SAM" id="SignalP"/>
    </source>
</evidence>
<sequence length="415" mass="44321">MKFHYKLLTLATLLAGSQAHATDGYFAPGYGVKSQGAGGVGYALPQDTLTVATNPAGLAWIGDRIDIGATWFRPIRESEITGSPAPGFNGTYDANDQKNFIIPEFGYSKQVSPQLSLGVAVYGNGGMNANYDRAVPLLGSSPAKIDFVQVFVAPTIAWKITPTQSLGVTLNLAYQRFAAKGLENFANPSSQSPNDVTNKGFDQSYGAGLHVGWLGQFGDYVSLGASYQTKTYTSKFDKYKGLFAEQGSFDVPATFGAGIAVKATPALTIAGDVQRIQYSDVDSVGNSLANFFTGNQLGSNNGPGFGWKDVTVYKLGAIYAYDDKLTLRAGYNHSDQPIPNSETLFNILAPAVVQNHLTFGSTWKFENKSELSFSYLHAFENTVNGSGSIPGLFGGGEVNLKMRQDSVGVAYGWAL</sequence>
<keyword evidence="10" id="KW-1185">Reference proteome</keyword>
<evidence type="ECO:0000256" key="5">
    <source>
        <dbReference type="ARBA" id="ARBA00022729"/>
    </source>
</evidence>
<keyword evidence="7" id="KW-0998">Cell outer membrane</keyword>
<organism evidence="9 10">
    <name type="scientific">Methyloradius palustris</name>
    <dbReference type="NCBI Taxonomy" id="2778876"/>
    <lineage>
        <taxon>Bacteria</taxon>
        <taxon>Pseudomonadati</taxon>
        <taxon>Pseudomonadota</taxon>
        <taxon>Betaproteobacteria</taxon>
        <taxon>Nitrosomonadales</taxon>
        <taxon>Methylophilaceae</taxon>
        <taxon>Methyloradius</taxon>
    </lineage>
</organism>
<protein>
    <submittedName>
        <fullName evidence="9">Long-chain fatty acid transporter</fullName>
    </submittedName>
</protein>
<feature type="signal peptide" evidence="8">
    <location>
        <begin position="1"/>
        <end position="21"/>
    </location>
</feature>
<proteinExistence type="inferred from homology"/>